<dbReference type="InterPro" id="IPR054498">
    <property type="entry name" value="2H-SAK"/>
</dbReference>
<dbReference type="AlphaFoldDB" id="A0A099KQT8"/>
<feature type="domain" description="Swiss Army Knife 2H phosphoesterase" evidence="1">
    <location>
        <begin position="56"/>
        <end position="167"/>
    </location>
</feature>
<name>A0A099KQT8_COLPS</name>
<evidence type="ECO:0000259" key="1">
    <source>
        <dbReference type="Pfam" id="PF22547"/>
    </source>
</evidence>
<dbReference type="Proteomes" id="UP000029868">
    <property type="component" value="Unassembled WGS sequence"/>
</dbReference>
<proteinExistence type="predicted"/>
<accession>A0A099KQT8</accession>
<evidence type="ECO:0000313" key="3">
    <source>
        <dbReference type="Proteomes" id="UP000029868"/>
    </source>
</evidence>
<gene>
    <name evidence="2" type="ORF">GAB14E_2797</name>
</gene>
<dbReference type="RefSeq" id="WP_033082444.1">
    <property type="nucleotide sequence ID" value="NZ_JQEC01000029.1"/>
</dbReference>
<organism evidence="2 3">
    <name type="scientific">Colwellia psychrerythraea</name>
    <name type="common">Vibrio psychroerythus</name>
    <dbReference type="NCBI Taxonomy" id="28229"/>
    <lineage>
        <taxon>Bacteria</taxon>
        <taxon>Pseudomonadati</taxon>
        <taxon>Pseudomonadota</taxon>
        <taxon>Gammaproteobacteria</taxon>
        <taxon>Alteromonadales</taxon>
        <taxon>Colwelliaceae</taxon>
        <taxon>Colwellia</taxon>
    </lineage>
</organism>
<reference evidence="2 3" key="1">
    <citation type="submission" date="2014-08" db="EMBL/GenBank/DDBJ databases">
        <title>Genomic and Phenotypic Diversity of Colwellia psychrerythraea strains from Disparate Marine Basins.</title>
        <authorList>
            <person name="Techtmann S.M."/>
            <person name="Stelling S.C."/>
            <person name="Utturkar S.M."/>
            <person name="Alshibli N."/>
            <person name="Harris A."/>
            <person name="Brown S.D."/>
            <person name="Hazen T.C."/>
        </authorList>
    </citation>
    <scope>NUCLEOTIDE SEQUENCE [LARGE SCALE GENOMIC DNA]</scope>
    <source>
        <strain evidence="2 3">GAB14E</strain>
    </source>
</reference>
<dbReference type="Pfam" id="PF22547">
    <property type="entry name" value="2H-SAK"/>
    <property type="match status" value="1"/>
</dbReference>
<protein>
    <recommendedName>
        <fullName evidence="1">Swiss Army Knife 2H phosphoesterase domain-containing protein</fullName>
    </recommendedName>
</protein>
<evidence type="ECO:0000313" key="2">
    <source>
        <dbReference type="EMBL" id="KGJ92881.1"/>
    </source>
</evidence>
<sequence>MKMLSMLFITIILCYSTLLIANDAKKNYRPVEKTLMVKLVQLQDNQGLKYIGALVPMVDLAPYLAQMKTQLTTDFADYRHNQVSRDHGQFHMTLINPYEYQVIDQSKISVGETVTITLKGLGRVAQDSKETYFVVVESNIAQLYRQKIALNGKDFHVTLGFKPQDIYGVSKGAERLIH</sequence>
<dbReference type="PATRIC" id="fig|28229.3.peg.2426"/>
<comment type="caution">
    <text evidence="2">The sequence shown here is derived from an EMBL/GenBank/DDBJ whole genome shotgun (WGS) entry which is preliminary data.</text>
</comment>
<dbReference type="EMBL" id="JQEC01000029">
    <property type="protein sequence ID" value="KGJ92881.1"/>
    <property type="molecule type" value="Genomic_DNA"/>
</dbReference>
<dbReference type="OrthoDB" id="6225483at2"/>